<name>A0A0H3B904_YERPY</name>
<evidence type="ECO:0000313" key="1">
    <source>
        <dbReference type="EMBL" id="ACA70266.1"/>
    </source>
</evidence>
<reference evidence="1" key="1">
    <citation type="submission" date="2008-02" db="EMBL/GenBank/DDBJ databases">
        <title>Complete sequence of Yersinia pseudotuberculosis YPIII.</title>
        <authorList>
            <consortium name="US DOE Joint Genome Institute"/>
            <person name="Challacombe J.F."/>
            <person name="Bruce D."/>
            <person name="Detter J.C."/>
            <person name="Green L."/>
            <person name="Land M."/>
            <person name="Munk C."/>
            <person name="Lindler L.E."/>
            <person name="Nikolich M.P."/>
            <person name="Brettin T."/>
        </authorList>
    </citation>
    <scope>NUCLEOTIDE SEQUENCE</scope>
    <source>
        <strain evidence="1">YPIII</strain>
    </source>
</reference>
<gene>
    <name evidence="1" type="ordered locus">YPK_4003</name>
</gene>
<organism evidence="1">
    <name type="scientific">Yersinia pseudotuberculosis serotype O:3 (strain YPIII)</name>
    <dbReference type="NCBI Taxonomy" id="502800"/>
    <lineage>
        <taxon>Bacteria</taxon>
        <taxon>Pseudomonadati</taxon>
        <taxon>Pseudomonadota</taxon>
        <taxon>Gammaproteobacteria</taxon>
        <taxon>Enterobacterales</taxon>
        <taxon>Yersiniaceae</taxon>
        <taxon>Yersinia</taxon>
    </lineage>
</organism>
<dbReference type="EMBL" id="CP000950">
    <property type="protein sequence ID" value="ACA70266.1"/>
    <property type="molecule type" value="Genomic_DNA"/>
</dbReference>
<protein>
    <submittedName>
        <fullName evidence="1">Uncharacterized protein</fullName>
    </submittedName>
</protein>
<accession>A0A0H3B904</accession>
<dbReference type="AlphaFoldDB" id="A0A0H3B904"/>
<sequence length="39" mass="4491">MNRLLSQYLLGVSKAKVLIKNSARMLRREEKDCQPVKSS</sequence>
<dbReference type="KEGG" id="ypy:YPK_4003"/>
<proteinExistence type="predicted"/>